<dbReference type="PANTHER" id="PTHR11740">
    <property type="entry name" value="CASEIN KINASE II SUBUNIT BETA"/>
    <property type="match status" value="1"/>
</dbReference>
<proteinExistence type="inferred from homology"/>
<evidence type="ECO:0000256" key="2">
    <source>
        <dbReference type="ARBA" id="ARBA00045899"/>
    </source>
</evidence>
<dbReference type="OrthoDB" id="2275560at2759"/>
<dbReference type="InterPro" id="IPR035991">
    <property type="entry name" value="Casein_kinase_II_beta-like"/>
</dbReference>
<evidence type="ECO:0000256" key="1">
    <source>
        <dbReference type="ARBA" id="ARBA00006941"/>
    </source>
</evidence>
<comment type="similarity">
    <text evidence="1 3">Belongs to the casein kinase 2 subunit beta family.</text>
</comment>
<dbReference type="PRINTS" id="PR00472">
    <property type="entry name" value="CASNKINASEII"/>
</dbReference>
<feature type="compositionally biased region" description="Polar residues" evidence="4">
    <location>
        <begin position="239"/>
        <end position="248"/>
    </location>
</feature>
<evidence type="ECO:0000256" key="4">
    <source>
        <dbReference type="SAM" id="MobiDB-lite"/>
    </source>
</evidence>
<name>A0A3G2S746_MALR7</name>
<dbReference type="STRING" id="425264.A0A3G2S746"/>
<comment type="function">
    <text evidence="2 3">Regulatory subunit of casein kinase II/CK2. As part of the kinase complex regulates the basal catalytic activity of the alpha subunit a constitutively active serine/threonine-protein kinase that phosphorylates a large number of substrates containing acidic residues C-terminal to the phosphorylated serine or threonine.</text>
</comment>
<dbReference type="Pfam" id="PF01214">
    <property type="entry name" value="CK_II_beta"/>
    <property type="match status" value="1"/>
</dbReference>
<dbReference type="FunFam" id="1.10.1820.10:FF:000005">
    <property type="entry name" value="Casein kinase II subunit beta"/>
    <property type="match status" value="1"/>
</dbReference>
<keyword evidence="6" id="KW-1185">Reference proteome</keyword>
<feature type="region of interest" description="Disordered" evidence="4">
    <location>
        <begin position="1"/>
        <end position="57"/>
    </location>
</feature>
<dbReference type="Gene3D" id="1.10.1820.10">
    <property type="entry name" value="protein kinase ck2 holoenzyme, chain C, domain 1"/>
    <property type="match status" value="1"/>
</dbReference>
<organism evidence="5 6">
    <name type="scientific">Malassezia restricta (strain ATCC 96810 / NBRC 103918 / CBS 7877)</name>
    <name type="common">Seborrheic dermatitis infection agent</name>
    <dbReference type="NCBI Taxonomy" id="425264"/>
    <lineage>
        <taxon>Eukaryota</taxon>
        <taxon>Fungi</taxon>
        <taxon>Dikarya</taxon>
        <taxon>Basidiomycota</taxon>
        <taxon>Ustilaginomycotina</taxon>
        <taxon>Malasseziomycetes</taxon>
        <taxon>Malasseziales</taxon>
        <taxon>Malasseziaceae</taxon>
        <taxon>Malassezia</taxon>
    </lineage>
</organism>
<feature type="region of interest" description="Disordered" evidence="4">
    <location>
        <begin position="232"/>
        <end position="261"/>
    </location>
</feature>
<reference evidence="5 6" key="1">
    <citation type="submission" date="2018-10" db="EMBL/GenBank/DDBJ databases">
        <title>Complete genome sequence of Malassezia restricta CBS 7877.</title>
        <authorList>
            <person name="Morand S.C."/>
            <person name="Bertignac M."/>
            <person name="Iltis A."/>
            <person name="Kolder I."/>
            <person name="Pirovano W."/>
            <person name="Jourdain R."/>
            <person name="Clavaud C."/>
        </authorList>
    </citation>
    <scope>NUCLEOTIDE SEQUENCE [LARGE SCALE GENOMIC DNA]</scope>
    <source>
        <strain evidence="5 6">CBS 7877</strain>
    </source>
</reference>
<dbReference type="GO" id="GO:0005956">
    <property type="term" value="C:protein kinase CK2 complex"/>
    <property type="evidence" value="ECO:0007669"/>
    <property type="project" value="UniProtKB-UniRule"/>
</dbReference>
<dbReference type="GO" id="GO:0006359">
    <property type="term" value="P:regulation of transcription by RNA polymerase III"/>
    <property type="evidence" value="ECO:0007669"/>
    <property type="project" value="TreeGrafter"/>
</dbReference>
<dbReference type="InterPro" id="IPR016149">
    <property type="entry name" value="Casein_kin_II_reg-sub_N"/>
</dbReference>
<dbReference type="AlphaFoldDB" id="A0A3G2S746"/>
<dbReference type="FunFam" id="2.20.25.20:FF:000001">
    <property type="entry name" value="Casein kinase II subunit beta"/>
    <property type="match status" value="1"/>
</dbReference>
<feature type="compositionally biased region" description="Polar residues" evidence="4">
    <location>
        <begin position="1"/>
        <end position="11"/>
    </location>
</feature>
<sequence>MTTDIPSSHNMASEAVPEAEQVSRAMSLSNSGKMDELSEMGDEEGVYESETPSESGTEGLTWISWFCSLAGHQYFAEVSEEFIEDEFNLTGLNFLVPFYREALEMILDIEPQDSLKIPDISIVESSAELLYGLIHQRYIITRQGMQQMVEKFEQGHFGICPRIFCNSQFTLPCGRSDLPGLDTVKLFCPNCLDIYTPPSSRFHGIDGAFFGTTFPHLLLLSYRDLAPSILAPPEPPAQDSLNETSTPMDESHSPSPSPATNAIKTLSVDRLGRKIPQTGIYIPRIYGFRVSKFAPSGPRMQWMRMRPTSLSELNT</sequence>
<dbReference type="SUPFAM" id="SSF57798">
    <property type="entry name" value="Casein kinase II beta subunit"/>
    <property type="match status" value="1"/>
</dbReference>
<keyword evidence="5" id="KW-0808">Transferase</keyword>
<keyword evidence="5" id="KW-0418">Kinase</keyword>
<dbReference type="GO" id="GO:0016301">
    <property type="term" value="F:kinase activity"/>
    <property type="evidence" value="ECO:0007669"/>
    <property type="project" value="UniProtKB-KW"/>
</dbReference>
<evidence type="ECO:0000313" key="6">
    <source>
        <dbReference type="Proteomes" id="UP000269793"/>
    </source>
</evidence>
<dbReference type="EMBL" id="CP033150">
    <property type="protein sequence ID" value="AYO42988.1"/>
    <property type="molecule type" value="Genomic_DNA"/>
</dbReference>
<feature type="compositionally biased region" description="Low complexity" evidence="4">
    <location>
        <begin position="48"/>
        <end position="57"/>
    </location>
</feature>
<dbReference type="PROSITE" id="PS01101">
    <property type="entry name" value="CK2_BETA"/>
    <property type="match status" value="1"/>
</dbReference>
<dbReference type="SMART" id="SM01085">
    <property type="entry name" value="CK_II_beta"/>
    <property type="match status" value="1"/>
</dbReference>
<comment type="subunit">
    <text evidence="3">Tetramer of two alpha and two beta subunits.</text>
</comment>
<evidence type="ECO:0000256" key="3">
    <source>
        <dbReference type="RuleBase" id="RU361268"/>
    </source>
</evidence>
<dbReference type="Proteomes" id="UP000269793">
    <property type="component" value="Chromosome III"/>
</dbReference>
<dbReference type="GO" id="GO:0034456">
    <property type="term" value="C:UTP-C complex"/>
    <property type="evidence" value="ECO:0007669"/>
    <property type="project" value="TreeGrafter"/>
</dbReference>
<gene>
    <name evidence="5" type="primary">ckb-1</name>
    <name evidence="5" type="ORF">DNF11_2038</name>
</gene>
<evidence type="ECO:0000313" key="5">
    <source>
        <dbReference type="EMBL" id="AYO42988.1"/>
    </source>
</evidence>
<dbReference type="PANTHER" id="PTHR11740:SF0">
    <property type="entry name" value="CASEIN KINASE II SUBUNIT BETA"/>
    <property type="match status" value="1"/>
</dbReference>
<dbReference type="Gene3D" id="2.20.25.20">
    <property type="match status" value="1"/>
</dbReference>
<dbReference type="InterPro" id="IPR000704">
    <property type="entry name" value="Casein_kinase_II_reg-sub"/>
</dbReference>
<protein>
    <recommendedName>
        <fullName evidence="3">Casein kinase II subunit beta</fullName>
        <shortName evidence="3">CK II beta</shortName>
    </recommendedName>
</protein>
<dbReference type="GO" id="GO:0019887">
    <property type="term" value="F:protein kinase regulator activity"/>
    <property type="evidence" value="ECO:0007669"/>
    <property type="project" value="InterPro"/>
</dbReference>
<dbReference type="VEuPathDB" id="FungiDB:DNF11_2038"/>
<dbReference type="GO" id="GO:0005737">
    <property type="term" value="C:cytoplasm"/>
    <property type="evidence" value="ECO:0007669"/>
    <property type="project" value="TreeGrafter"/>
</dbReference>
<accession>A0A3G2S746</accession>
<feature type="compositionally biased region" description="Acidic residues" evidence="4">
    <location>
        <begin position="37"/>
        <end position="47"/>
    </location>
</feature>